<dbReference type="Proteomes" id="UP000774570">
    <property type="component" value="Unassembled WGS sequence"/>
</dbReference>
<comment type="caution">
    <text evidence="1">The sequence shown here is derived from an EMBL/GenBank/DDBJ whole genome shotgun (WGS) entry which is preliminary data.</text>
</comment>
<evidence type="ECO:0000313" key="1">
    <source>
        <dbReference type="EMBL" id="MBW8484373.1"/>
    </source>
</evidence>
<accession>A0ABS7FY45</accession>
<reference evidence="1 2" key="1">
    <citation type="submission" date="2021-07" db="EMBL/GenBank/DDBJ databases">
        <title>Actinomadura sp. PM05-2 isolated from lichen.</title>
        <authorList>
            <person name="Somphong A."/>
            <person name="Phongsopitanun W."/>
            <person name="Tanasupawat S."/>
            <person name="Peongsungnone V."/>
        </authorList>
    </citation>
    <scope>NUCLEOTIDE SEQUENCE [LARGE SCALE GENOMIC DNA]</scope>
    <source>
        <strain evidence="1 2">PM05-2</strain>
    </source>
</reference>
<keyword evidence="2" id="KW-1185">Reference proteome</keyword>
<protein>
    <submittedName>
        <fullName evidence="1">Uncharacterized protein</fullName>
    </submittedName>
</protein>
<organism evidence="1 2">
    <name type="scientific">Actinomadura parmotrematis</name>
    <dbReference type="NCBI Taxonomy" id="2864039"/>
    <lineage>
        <taxon>Bacteria</taxon>
        <taxon>Bacillati</taxon>
        <taxon>Actinomycetota</taxon>
        <taxon>Actinomycetes</taxon>
        <taxon>Streptosporangiales</taxon>
        <taxon>Thermomonosporaceae</taxon>
        <taxon>Actinomadura</taxon>
    </lineage>
</organism>
<sequence>MALPTDPAALVAELRRQGGPGMGGGRAGTLRTLNTILRDAVPPPKVQAAIFRAMHALPGATLGTGAEDDAGRPALAVGWTTEGWLHEEVLLDPRTYAYLGERAVAIKRHVARGEDGTRVIPRGTLQRLLVRVRTAVVDRAGQRP</sequence>
<name>A0ABS7FY45_9ACTN</name>
<dbReference type="RefSeq" id="WP_220167606.1">
    <property type="nucleotide sequence ID" value="NZ_JAIBOA010000011.1"/>
</dbReference>
<evidence type="ECO:0000313" key="2">
    <source>
        <dbReference type="Proteomes" id="UP000774570"/>
    </source>
</evidence>
<proteinExistence type="predicted"/>
<dbReference type="EMBL" id="JAIBOA010000011">
    <property type="protein sequence ID" value="MBW8484373.1"/>
    <property type="molecule type" value="Genomic_DNA"/>
</dbReference>
<gene>
    <name evidence="1" type="ORF">K1Y72_18465</name>
</gene>